<dbReference type="InterPro" id="IPR050300">
    <property type="entry name" value="GDXG_lipolytic_enzyme"/>
</dbReference>
<reference evidence="4" key="1">
    <citation type="submission" date="2020-10" db="EMBL/GenBank/DDBJ databases">
        <authorList>
            <person name="Gilroy R."/>
        </authorList>
    </citation>
    <scope>NUCLEOTIDE SEQUENCE</scope>
    <source>
        <strain evidence="4">17213</strain>
    </source>
</reference>
<dbReference type="Proteomes" id="UP000823631">
    <property type="component" value="Unassembled WGS sequence"/>
</dbReference>
<dbReference type="Pfam" id="PF07859">
    <property type="entry name" value="Abhydrolase_3"/>
    <property type="match status" value="1"/>
</dbReference>
<dbReference type="InterPro" id="IPR013094">
    <property type="entry name" value="AB_hydrolase_3"/>
</dbReference>
<evidence type="ECO:0000256" key="1">
    <source>
        <dbReference type="ARBA" id="ARBA00010515"/>
    </source>
</evidence>
<reference evidence="4" key="2">
    <citation type="journal article" date="2021" name="PeerJ">
        <title>Extensive microbial diversity within the chicken gut microbiome revealed by metagenomics and culture.</title>
        <authorList>
            <person name="Gilroy R."/>
            <person name="Ravi A."/>
            <person name="Getino M."/>
            <person name="Pursley I."/>
            <person name="Horton D.L."/>
            <person name="Alikhan N.F."/>
            <person name="Baker D."/>
            <person name="Gharbi K."/>
            <person name="Hall N."/>
            <person name="Watson M."/>
            <person name="Adriaenssens E.M."/>
            <person name="Foster-Nyarko E."/>
            <person name="Jarju S."/>
            <person name="Secka A."/>
            <person name="Antonio M."/>
            <person name="Oren A."/>
            <person name="Chaudhuri R.R."/>
            <person name="La Ragione R."/>
            <person name="Hildebrand F."/>
            <person name="Pallen M.J."/>
        </authorList>
    </citation>
    <scope>NUCLEOTIDE SEQUENCE</scope>
    <source>
        <strain evidence="4">17213</strain>
    </source>
</reference>
<dbReference type="AlphaFoldDB" id="A0A9D9DC73"/>
<dbReference type="GO" id="GO:0004806">
    <property type="term" value="F:triacylglycerol lipase activity"/>
    <property type="evidence" value="ECO:0007669"/>
    <property type="project" value="TreeGrafter"/>
</dbReference>
<comment type="similarity">
    <text evidence="1">Belongs to the 'GDXG' lipolytic enzyme family.</text>
</comment>
<dbReference type="Gene3D" id="3.40.50.1820">
    <property type="entry name" value="alpha/beta hydrolase"/>
    <property type="match status" value="1"/>
</dbReference>
<dbReference type="PANTHER" id="PTHR48081:SF30">
    <property type="entry name" value="ACETYL-HYDROLASE LIPR-RELATED"/>
    <property type="match status" value="1"/>
</dbReference>
<evidence type="ECO:0000313" key="5">
    <source>
        <dbReference type="Proteomes" id="UP000823631"/>
    </source>
</evidence>
<evidence type="ECO:0000256" key="2">
    <source>
        <dbReference type="ARBA" id="ARBA00022801"/>
    </source>
</evidence>
<feature type="domain" description="Alpha/beta hydrolase fold-3" evidence="3">
    <location>
        <begin position="94"/>
        <end position="295"/>
    </location>
</feature>
<evidence type="ECO:0000313" key="4">
    <source>
        <dbReference type="EMBL" id="MBO8415707.1"/>
    </source>
</evidence>
<dbReference type="PANTHER" id="PTHR48081">
    <property type="entry name" value="AB HYDROLASE SUPERFAMILY PROTEIN C4A8.06C"/>
    <property type="match status" value="1"/>
</dbReference>
<dbReference type="EMBL" id="JADINH010000106">
    <property type="protein sequence ID" value="MBO8415707.1"/>
    <property type="molecule type" value="Genomic_DNA"/>
</dbReference>
<keyword evidence="2 4" id="KW-0378">Hydrolase</keyword>
<accession>A0A9D9DC73</accession>
<sequence length="329" mass="35945">MTTKIMPMSSTVSPEFAAFFGHDTERWKPHISSLNPRDFFRSMLQPVIRGPRARDWSVKEYEHFYEVTHERSKIGGISCFKLYPGKLRSEDALILYVHGGGFVLGTGIDGIPGGICAAGACGLNTVCVDYRLAPEHVYPAALQDCLQIYQALLKIHDASKIVLYGTSSGAALCLSLGLYCRDHGIALPGLILAGSPWADLTKTGDSYYTHAFVDNEVVDYSGWLSSAALAYAGDHDLKDPYISPVYGDFTGFCPVVLFSGTRDLFLSCSARLQAKLLQAHVPNNLVLYEGQSHAQYSSNPDIPEHGVHCANLAIYVDRYLGLNGTPAEQ</sequence>
<dbReference type="SUPFAM" id="SSF53474">
    <property type="entry name" value="alpha/beta-Hydrolases"/>
    <property type="match status" value="1"/>
</dbReference>
<organism evidence="4 5">
    <name type="scientific">Candidatus Avisuccinivibrio stercorigallinarum</name>
    <dbReference type="NCBI Taxonomy" id="2840704"/>
    <lineage>
        <taxon>Bacteria</taxon>
        <taxon>Pseudomonadati</taxon>
        <taxon>Pseudomonadota</taxon>
        <taxon>Gammaproteobacteria</taxon>
        <taxon>Aeromonadales</taxon>
        <taxon>Succinivibrionaceae</taxon>
        <taxon>Succinivibrionaceae incertae sedis</taxon>
        <taxon>Candidatus Avisuccinivibrio</taxon>
    </lineage>
</organism>
<proteinExistence type="inferred from homology"/>
<evidence type="ECO:0000259" key="3">
    <source>
        <dbReference type="Pfam" id="PF07859"/>
    </source>
</evidence>
<dbReference type="InterPro" id="IPR029058">
    <property type="entry name" value="AB_hydrolase_fold"/>
</dbReference>
<name>A0A9D9DC73_9GAMM</name>
<gene>
    <name evidence="4" type="ORF">IAB19_04945</name>
</gene>
<protein>
    <submittedName>
        <fullName evidence="4">Alpha/beta hydrolase</fullName>
    </submittedName>
</protein>
<comment type="caution">
    <text evidence="4">The sequence shown here is derived from an EMBL/GenBank/DDBJ whole genome shotgun (WGS) entry which is preliminary data.</text>
</comment>